<sequence>KNDTTFRKAVPAKERLAVTLRFLATGESFTSLQYLFKISKQLISEIVPEVCRAIIDCL</sequence>
<evidence type="ECO:0000313" key="2">
    <source>
        <dbReference type="Proteomes" id="UP000008237"/>
    </source>
</evidence>
<dbReference type="InParanoid" id="E2BQT7"/>
<evidence type="ECO:0008006" key="3">
    <source>
        <dbReference type="Google" id="ProtNLM"/>
    </source>
</evidence>
<feature type="non-terminal residue" evidence="1">
    <location>
        <position position="1"/>
    </location>
</feature>
<evidence type="ECO:0000313" key="1">
    <source>
        <dbReference type="EMBL" id="EFN81962.1"/>
    </source>
</evidence>
<gene>
    <name evidence="1" type="ORF">EAI_11669</name>
</gene>
<reference evidence="1 2" key="1">
    <citation type="journal article" date="2010" name="Science">
        <title>Genomic comparison of the ants Camponotus floridanus and Harpegnathos saltator.</title>
        <authorList>
            <person name="Bonasio R."/>
            <person name="Zhang G."/>
            <person name="Ye C."/>
            <person name="Mutti N.S."/>
            <person name="Fang X."/>
            <person name="Qin N."/>
            <person name="Donahue G."/>
            <person name="Yang P."/>
            <person name="Li Q."/>
            <person name="Li C."/>
            <person name="Zhang P."/>
            <person name="Huang Z."/>
            <person name="Berger S.L."/>
            <person name="Reinberg D."/>
            <person name="Wang J."/>
            <person name="Liebig J."/>
        </authorList>
    </citation>
    <scope>NUCLEOTIDE SEQUENCE [LARGE SCALE GENOMIC DNA]</scope>
    <source>
        <strain evidence="1 2">R22 G/1</strain>
    </source>
</reference>
<dbReference type="AlphaFoldDB" id="E2BQT7"/>
<accession>E2BQT7</accession>
<feature type="non-terminal residue" evidence="1">
    <location>
        <position position="58"/>
    </location>
</feature>
<name>E2BQT7_HARSA</name>
<keyword evidence="2" id="KW-1185">Reference proteome</keyword>
<proteinExistence type="predicted"/>
<dbReference type="OrthoDB" id="6627079at2759"/>
<dbReference type="Proteomes" id="UP000008237">
    <property type="component" value="Unassembled WGS sequence"/>
</dbReference>
<protein>
    <recommendedName>
        <fullName evidence="3">Mos1 transposase HTH domain-containing protein</fullName>
    </recommendedName>
</protein>
<dbReference type="EMBL" id="GL449799">
    <property type="protein sequence ID" value="EFN81962.1"/>
    <property type="molecule type" value="Genomic_DNA"/>
</dbReference>
<dbReference type="OMA" id="ILVWENE"/>
<organism evidence="2">
    <name type="scientific">Harpegnathos saltator</name>
    <name type="common">Jerdon's jumping ant</name>
    <dbReference type="NCBI Taxonomy" id="610380"/>
    <lineage>
        <taxon>Eukaryota</taxon>
        <taxon>Metazoa</taxon>
        <taxon>Ecdysozoa</taxon>
        <taxon>Arthropoda</taxon>
        <taxon>Hexapoda</taxon>
        <taxon>Insecta</taxon>
        <taxon>Pterygota</taxon>
        <taxon>Neoptera</taxon>
        <taxon>Endopterygota</taxon>
        <taxon>Hymenoptera</taxon>
        <taxon>Apocrita</taxon>
        <taxon>Aculeata</taxon>
        <taxon>Formicoidea</taxon>
        <taxon>Formicidae</taxon>
        <taxon>Ponerinae</taxon>
        <taxon>Ponerini</taxon>
        <taxon>Harpegnathos</taxon>
    </lineage>
</organism>